<reference evidence="1 2" key="1">
    <citation type="submission" date="2021-03" db="EMBL/GenBank/DDBJ databases">
        <title>Genomic Encyclopedia of Type Strains, Phase IV (KMG-IV): sequencing the most valuable type-strain genomes for metagenomic binning, comparative biology and taxonomic classification.</title>
        <authorList>
            <person name="Goeker M."/>
        </authorList>
    </citation>
    <scope>NUCLEOTIDE SEQUENCE [LARGE SCALE GENOMIC DNA]</scope>
    <source>
        <strain evidence="1 2">DSM 23491</strain>
    </source>
</reference>
<organism evidence="1 2">
    <name type="scientific">Paenibacillus sediminis</name>
    <dbReference type="NCBI Taxonomy" id="664909"/>
    <lineage>
        <taxon>Bacteria</taxon>
        <taxon>Bacillati</taxon>
        <taxon>Bacillota</taxon>
        <taxon>Bacilli</taxon>
        <taxon>Bacillales</taxon>
        <taxon>Paenibacillaceae</taxon>
        <taxon>Paenibacillus</taxon>
    </lineage>
</organism>
<gene>
    <name evidence="1" type="ORF">J2Z20_002153</name>
</gene>
<protein>
    <recommendedName>
        <fullName evidence="3">IS3 family transposase</fullName>
    </recommendedName>
</protein>
<evidence type="ECO:0008006" key="3">
    <source>
        <dbReference type="Google" id="ProtNLM"/>
    </source>
</evidence>
<dbReference type="Proteomes" id="UP001519273">
    <property type="component" value="Unassembled WGS sequence"/>
</dbReference>
<evidence type="ECO:0000313" key="1">
    <source>
        <dbReference type="EMBL" id="MBP1937260.1"/>
    </source>
</evidence>
<comment type="caution">
    <text evidence="1">The sequence shown here is derived from an EMBL/GenBank/DDBJ whole genome shotgun (WGS) entry which is preliminary data.</text>
</comment>
<evidence type="ECO:0000313" key="2">
    <source>
        <dbReference type="Proteomes" id="UP001519273"/>
    </source>
</evidence>
<dbReference type="RefSeq" id="WP_209849321.1">
    <property type="nucleotide sequence ID" value="NZ_JAGGKP010000004.1"/>
</dbReference>
<sequence>MSKIIFNEHQRQLLEMNPNVASVSDRAIQYRAEFKIQAVKENLAGKGVLR</sequence>
<proteinExistence type="predicted"/>
<keyword evidence="2" id="KW-1185">Reference proteome</keyword>
<dbReference type="EMBL" id="JAGGKP010000004">
    <property type="protein sequence ID" value="MBP1937260.1"/>
    <property type="molecule type" value="Genomic_DNA"/>
</dbReference>
<accession>A0ABS4H403</accession>
<name>A0ABS4H403_9BACL</name>